<feature type="domain" description="HTH myb-type" evidence="5">
    <location>
        <begin position="116"/>
        <end position="166"/>
    </location>
</feature>
<accession>A0A8T1VLK2</accession>
<dbReference type="InterPro" id="IPR001005">
    <property type="entry name" value="SANT/Myb"/>
</dbReference>
<dbReference type="InterPro" id="IPR017930">
    <property type="entry name" value="Myb_dom"/>
</dbReference>
<dbReference type="Pfam" id="PF00249">
    <property type="entry name" value="Myb_DNA-binding"/>
    <property type="match status" value="1"/>
</dbReference>
<evidence type="ECO:0000259" key="4">
    <source>
        <dbReference type="PROSITE" id="PS50090"/>
    </source>
</evidence>
<feature type="domain" description="HTH myb-type" evidence="5">
    <location>
        <begin position="13"/>
        <end position="61"/>
    </location>
</feature>
<dbReference type="AlphaFoldDB" id="A0A8T1VLK2"/>
<proteinExistence type="predicted"/>
<dbReference type="PANTHER" id="PTHR45614:SF241">
    <property type="entry name" value="MYB-LIKE DNA-BINDING PROTEIN"/>
    <property type="match status" value="1"/>
</dbReference>
<dbReference type="SMART" id="SM00717">
    <property type="entry name" value="SANT"/>
    <property type="match status" value="3"/>
</dbReference>
<dbReference type="OrthoDB" id="2143914at2759"/>
<evidence type="ECO:0000256" key="3">
    <source>
        <dbReference type="SAM" id="MobiDB-lite"/>
    </source>
</evidence>
<feature type="region of interest" description="Disordered" evidence="3">
    <location>
        <begin position="202"/>
        <end position="221"/>
    </location>
</feature>
<dbReference type="Pfam" id="PF13921">
    <property type="entry name" value="Myb_DNA-bind_6"/>
    <property type="match status" value="1"/>
</dbReference>
<keyword evidence="7" id="KW-1185">Reference proteome</keyword>
<feature type="region of interest" description="Disordered" evidence="3">
    <location>
        <begin position="1"/>
        <end position="20"/>
    </location>
</feature>
<evidence type="ECO:0008006" key="8">
    <source>
        <dbReference type="Google" id="ProtNLM"/>
    </source>
</evidence>
<protein>
    <recommendedName>
        <fullName evidence="8">Myb-like DNA-binding protein</fullName>
    </recommendedName>
</protein>
<dbReference type="PANTHER" id="PTHR45614">
    <property type="entry name" value="MYB PROTEIN-RELATED"/>
    <property type="match status" value="1"/>
</dbReference>
<dbReference type="FunFam" id="1.10.10.60:FF:000010">
    <property type="entry name" value="Transcriptional activator Myb isoform A"/>
    <property type="match status" value="1"/>
</dbReference>
<sequence length="241" mass="27521">MAELTSQVSTPPPWTPDQDGLLRDAVRRHGARRWDLVAAAVPNQSEVSCAARWDNLQNRRTLQTRQPWTVDEDELLSTFVAGHGASQWAIVASLLPRRSAKQCRERWHNQLNPSIKRDEWSSSEDELLVTLQRSFGNAWSRLAGYFPGRTDNAIKNRWHSARLRSRKRRRGSVMAAKETKRVEERQYHVSPTYFSDVAARTPTTQVQSMSSPEIETTPDPDLDRAEDVALRAFLAECLVDE</sequence>
<name>A0A8T1VLK2_9STRA</name>
<evidence type="ECO:0000313" key="7">
    <source>
        <dbReference type="Proteomes" id="UP000694044"/>
    </source>
</evidence>
<keyword evidence="1" id="KW-0677">Repeat</keyword>
<dbReference type="CDD" id="cd00167">
    <property type="entry name" value="SANT"/>
    <property type="match status" value="3"/>
</dbReference>
<dbReference type="GO" id="GO:0000981">
    <property type="term" value="F:DNA-binding transcription factor activity, RNA polymerase II-specific"/>
    <property type="evidence" value="ECO:0007669"/>
    <property type="project" value="TreeGrafter"/>
</dbReference>
<evidence type="ECO:0000256" key="1">
    <source>
        <dbReference type="ARBA" id="ARBA00022737"/>
    </source>
</evidence>
<gene>
    <name evidence="6" type="ORF">PHYPSEUDO_005178</name>
</gene>
<feature type="domain" description="Myb-like" evidence="4">
    <location>
        <begin position="112"/>
        <end position="162"/>
    </location>
</feature>
<evidence type="ECO:0000259" key="5">
    <source>
        <dbReference type="PROSITE" id="PS51294"/>
    </source>
</evidence>
<organism evidence="6 7">
    <name type="scientific">Phytophthora pseudosyringae</name>
    <dbReference type="NCBI Taxonomy" id="221518"/>
    <lineage>
        <taxon>Eukaryota</taxon>
        <taxon>Sar</taxon>
        <taxon>Stramenopiles</taxon>
        <taxon>Oomycota</taxon>
        <taxon>Peronosporomycetes</taxon>
        <taxon>Peronosporales</taxon>
        <taxon>Peronosporaceae</taxon>
        <taxon>Phytophthora</taxon>
    </lineage>
</organism>
<evidence type="ECO:0000313" key="6">
    <source>
        <dbReference type="EMBL" id="KAG7382152.1"/>
    </source>
</evidence>
<feature type="domain" description="Myb-like" evidence="4">
    <location>
        <begin position="13"/>
        <end position="57"/>
    </location>
</feature>
<evidence type="ECO:0000256" key="2">
    <source>
        <dbReference type="ARBA" id="ARBA00023125"/>
    </source>
</evidence>
<dbReference type="PROSITE" id="PS50090">
    <property type="entry name" value="MYB_LIKE"/>
    <property type="match status" value="3"/>
</dbReference>
<dbReference type="Proteomes" id="UP000694044">
    <property type="component" value="Unassembled WGS sequence"/>
</dbReference>
<dbReference type="GO" id="GO:0000978">
    <property type="term" value="F:RNA polymerase II cis-regulatory region sequence-specific DNA binding"/>
    <property type="evidence" value="ECO:0007669"/>
    <property type="project" value="TreeGrafter"/>
</dbReference>
<comment type="caution">
    <text evidence="6">The sequence shown here is derived from an EMBL/GenBank/DDBJ whole genome shotgun (WGS) entry which is preliminary data.</text>
</comment>
<reference evidence="6" key="1">
    <citation type="submission" date="2021-02" db="EMBL/GenBank/DDBJ databases">
        <authorList>
            <person name="Palmer J.M."/>
        </authorList>
    </citation>
    <scope>NUCLEOTIDE SEQUENCE</scope>
    <source>
        <strain evidence="6">SCRP734</strain>
    </source>
</reference>
<dbReference type="InterPro" id="IPR050560">
    <property type="entry name" value="MYB_TF"/>
</dbReference>
<dbReference type="PROSITE" id="PS51294">
    <property type="entry name" value="HTH_MYB"/>
    <property type="match status" value="3"/>
</dbReference>
<dbReference type="EMBL" id="JAGDFM010000218">
    <property type="protein sequence ID" value="KAG7382152.1"/>
    <property type="molecule type" value="Genomic_DNA"/>
</dbReference>
<dbReference type="GO" id="GO:0005634">
    <property type="term" value="C:nucleus"/>
    <property type="evidence" value="ECO:0007669"/>
    <property type="project" value="TreeGrafter"/>
</dbReference>
<feature type="compositionally biased region" description="Polar residues" evidence="3">
    <location>
        <begin position="202"/>
        <end position="214"/>
    </location>
</feature>
<feature type="domain" description="HTH myb-type" evidence="5">
    <location>
        <begin position="65"/>
        <end position="115"/>
    </location>
</feature>
<keyword evidence="2" id="KW-0238">DNA-binding</keyword>
<feature type="domain" description="Myb-like" evidence="4">
    <location>
        <begin position="60"/>
        <end position="111"/>
    </location>
</feature>